<dbReference type="RefSeq" id="WP_138215974.1">
    <property type="nucleotide sequence ID" value="NZ_VASG01000007.1"/>
</dbReference>
<sequence length="129" mass="13897">MTNWSRTATTASGSGYLGPGLDALDYSQPLELLCVAPREMIGTSPLFSLPAAEQRRPDVAPWGWALIGSNWRDTPVQMAGDAAELEAVPGASAYRVFWLPRLVVFTSGIASEFDEATGLHDWSLAAEEI</sequence>
<organism evidence="1 2">
    <name type="scientific">Pseudomonas nitroreducens</name>
    <dbReference type="NCBI Taxonomy" id="46680"/>
    <lineage>
        <taxon>Bacteria</taxon>
        <taxon>Pseudomonadati</taxon>
        <taxon>Pseudomonadota</taxon>
        <taxon>Gammaproteobacteria</taxon>
        <taxon>Pseudomonadales</taxon>
        <taxon>Pseudomonadaceae</taxon>
        <taxon>Pseudomonas</taxon>
    </lineage>
</organism>
<dbReference type="Proteomes" id="UP000307510">
    <property type="component" value="Unassembled WGS sequence"/>
</dbReference>
<name>A0A5R8ZZ57_PSENT</name>
<dbReference type="EMBL" id="VASG01000007">
    <property type="protein sequence ID" value="TLP70816.1"/>
    <property type="molecule type" value="Genomic_DNA"/>
</dbReference>
<protein>
    <submittedName>
        <fullName evidence="1">Uncharacterized protein</fullName>
    </submittedName>
</protein>
<dbReference type="AlphaFoldDB" id="A0A5R8ZZ57"/>
<evidence type="ECO:0000313" key="1">
    <source>
        <dbReference type="EMBL" id="TLP70816.1"/>
    </source>
</evidence>
<reference evidence="1 2" key="1">
    <citation type="submission" date="2019-05" db="EMBL/GenBank/DDBJ databases">
        <authorList>
            <person name="Moore K."/>
            <person name="O'Neill P."/>
            <person name="Farbos A."/>
            <person name="Studholme D.J."/>
        </authorList>
    </citation>
    <scope>NUCLEOTIDE SEQUENCE [LARGE SCALE GENOMIC DNA]</scope>
    <source>
        <strain evidence="1 2">DSM 9128</strain>
    </source>
</reference>
<proteinExistence type="predicted"/>
<evidence type="ECO:0000313" key="2">
    <source>
        <dbReference type="Proteomes" id="UP000307510"/>
    </source>
</evidence>
<accession>A0A5R8ZZ57</accession>
<reference evidence="2" key="2">
    <citation type="submission" date="2019-06" db="EMBL/GenBank/DDBJ databases">
        <title>AzeR, a transcriptional regulator that responds to azelaic acid in Pseudomonas nitroreducens.</title>
        <authorList>
            <person name="Bez C."/>
            <person name="Javvadi S.G."/>
            <person name="Bertani I."/>
            <person name="Devescovi G."/>
            <person name="Studholme D.J."/>
            <person name="Geller A."/>
            <person name="Levy A."/>
            <person name="Venturi V."/>
        </authorList>
    </citation>
    <scope>NUCLEOTIDE SEQUENCE [LARGE SCALE GENOMIC DNA]</scope>
    <source>
        <strain evidence="2">DSM 9128</strain>
    </source>
</reference>
<comment type="caution">
    <text evidence="1">The sequence shown here is derived from an EMBL/GenBank/DDBJ whole genome shotgun (WGS) entry which is preliminary data.</text>
</comment>
<gene>
    <name evidence="1" type="ORF">FEA48_23575</name>
</gene>